<evidence type="ECO:0000256" key="10">
    <source>
        <dbReference type="ARBA" id="ARBA00023027"/>
    </source>
</evidence>
<dbReference type="EMBL" id="CP016172">
    <property type="protein sequence ID" value="ANN78135.1"/>
    <property type="molecule type" value="Genomic_DNA"/>
</dbReference>
<dbReference type="PROSITE" id="PS01050">
    <property type="entry name" value="YJEF_C_2"/>
    <property type="match status" value="1"/>
</dbReference>
<feature type="binding site" evidence="17">
    <location>
        <position position="431"/>
    </location>
    <ligand>
        <name>(6S)-NADPHX</name>
        <dbReference type="ChEBI" id="CHEBI:64076"/>
    </ligand>
</feature>
<evidence type="ECO:0000259" key="22">
    <source>
        <dbReference type="PROSITE" id="PS51385"/>
    </source>
</evidence>
<dbReference type="PIRSF" id="PIRSF017184">
    <property type="entry name" value="Nnr"/>
    <property type="match status" value="1"/>
</dbReference>
<feature type="binding site" evidence="17">
    <location>
        <position position="318"/>
    </location>
    <ligand>
        <name>(6S)-NADPHX</name>
        <dbReference type="ChEBI" id="CHEBI:64076"/>
    </ligand>
</feature>
<comment type="cofactor">
    <cofactor evidence="18 19">
        <name>K(+)</name>
        <dbReference type="ChEBI" id="CHEBI:29103"/>
    </cofactor>
    <text evidence="18 19">Binds 1 potassium ion per subunit.</text>
</comment>
<reference evidence="23 24" key="1">
    <citation type="submission" date="2016-06" db="EMBL/GenBank/DDBJ databases">
        <title>Complete genome sequences of Bordetella bronchialis and Bordetella flabilis.</title>
        <authorList>
            <person name="LiPuma J.J."/>
            <person name="Spilker T."/>
        </authorList>
    </citation>
    <scope>NUCLEOTIDE SEQUENCE [LARGE SCALE GENOMIC DNA]</scope>
    <source>
        <strain evidence="23 24">AU10664</strain>
    </source>
</reference>
<feature type="binding site" evidence="18">
    <location>
        <begin position="125"/>
        <end position="131"/>
    </location>
    <ligand>
        <name>(6S)-NADPHX</name>
        <dbReference type="ChEBI" id="CHEBI:64076"/>
    </ligand>
</feature>
<dbReference type="SUPFAM" id="SSF64153">
    <property type="entry name" value="YjeF N-terminal domain-like"/>
    <property type="match status" value="1"/>
</dbReference>
<feature type="binding site" evidence="18">
    <location>
        <position position="157"/>
    </location>
    <ligand>
        <name>K(+)</name>
        <dbReference type="ChEBI" id="CHEBI:29103"/>
    </ligand>
</feature>
<feature type="binding site" evidence="17">
    <location>
        <position position="369"/>
    </location>
    <ligand>
        <name>(6S)-NADPHX</name>
        <dbReference type="ChEBI" id="CHEBI:64076"/>
    </ligand>
</feature>
<comment type="similarity">
    <text evidence="3 19">In the N-terminal section; belongs to the NnrE/AIBP family.</text>
</comment>
<dbReference type="PANTHER" id="PTHR12592:SF0">
    <property type="entry name" value="ATP-DEPENDENT (S)-NAD(P)H-HYDRATE DEHYDRATASE"/>
    <property type="match status" value="1"/>
</dbReference>
<dbReference type="InterPro" id="IPR017953">
    <property type="entry name" value="Carbohydrate_kinase_pred_CS"/>
</dbReference>
<comment type="similarity">
    <text evidence="18">Belongs to the NnrE/AIBP family.</text>
</comment>
<dbReference type="NCBIfam" id="TIGR00197">
    <property type="entry name" value="yjeF_nterm"/>
    <property type="match status" value="1"/>
</dbReference>
<evidence type="ECO:0000259" key="21">
    <source>
        <dbReference type="PROSITE" id="PS51383"/>
    </source>
</evidence>
<feature type="binding site" evidence="18">
    <location>
        <begin position="60"/>
        <end position="64"/>
    </location>
    <ligand>
        <name>(6S)-NADPHX</name>
        <dbReference type="ChEBI" id="CHEBI:64076"/>
    </ligand>
</feature>
<feature type="domain" description="YjeF N-terminal" evidence="22">
    <location>
        <begin position="14"/>
        <end position="211"/>
    </location>
</feature>
<keyword evidence="6 17" id="KW-0547">Nucleotide-binding</keyword>
<comment type="cofactor">
    <cofactor evidence="17">
        <name>Mg(2+)</name>
        <dbReference type="ChEBI" id="CHEBI:18420"/>
    </cofactor>
</comment>
<dbReference type="Gene3D" id="3.40.50.10260">
    <property type="entry name" value="YjeF N-terminal domain"/>
    <property type="match status" value="1"/>
</dbReference>
<dbReference type="InterPro" id="IPR004443">
    <property type="entry name" value="YjeF_N_dom"/>
</dbReference>
<comment type="caution">
    <text evidence="18">Lacks conserved residue(s) required for the propagation of feature annotation.</text>
</comment>
<dbReference type="InterPro" id="IPR029056">
    <property type="entry name" value="Ribokinase-like"/>
</dbReference>
<dbReference type="Proteomes" id="UP000091926">
    <property type="component" value="Chromosome"/>
</dbReference>
<feature type="domain" description="Rhodanese" evidence="20">
    <location>
        <begin position="48"/>
        <end position="99"/>
    </location>
</feature>
<dbReference type="Gene3D" id="3.40.1190.20">
    <property type="match status" value="1"/>
</dbReference>
<dbReference type="STRING" id="463014.BAU07_14450"/>
<dbReference type="GO" id="GO:0110051">
    <property type="term" value="P:metabolite repair"/>
    <property type="evidence" value="ECO:0007669"/>
    <property type="project" value="TreeGrafter"/>
</dbReference>
<feature type="binding site" evidence="18">
    <location>
        <position position="61"/>
    </location>
    <ligand>
        <name>K(+)</name>
        <dbReference type="ChEBI" id="CHEBI:29103"/>
    </ligand>
</feature>
<dbReference type="NCBIfam" id="TIGR00196">
    <property type="entry name" value="yjeF_cterm"/>
    <property type="match status" value="1"/>
</dbReference>
<comment type="catalytic activity">
    <reaction evidence="16 17 19">
        <text>(6S)-NADPHX + ADP = AMP + phosphate + NADPH + H(+)</text>
        <dbReference type="Rhea" id="RHEA:32235"/>
        <dbReference type="ChEBI" id="CHEBI:15378"/>
        <dbReference type="ChEBI" id="CHEBI:43474"/>
        <dbReference type="ChEBI" id="CHEBI:57783"/>
        <dbReference type="ChEBI" id="CHEBI:64076"/>
        <dbReference type="ChEBI" id="CHEBI:456215"/>
        <dbReference type="ChEBI" id="CHEBI:456216"/>
        <dbReference type="EC" id="4.2.1.136"/>
    </reaction>
</comment>
<proteinExistence type="inferred from homology"/>
<keyword evidence="5 18" id="KW-0479">Metal-binding</keyword>
<dbReference type="Pfam" id="PF01256">
    <property type="entry name" value="Carb_kinase"/>
    <property type="match status" value="1"/>
</dbReference>
<evidence type="ECO:0000313" key="24">
    <source>
        <dbReference type="Proteomes" id="UP000091926"/>
    </source>
</evidence>
<dbReference type="GO" id="GO:0052855">
    <property type="term" value="F:ADP-dependent NAD(P)H-hydrate dehydratase activity"/>
    <property type="evidence" value="ECO:0007669"/>
    <property type="project" value="UniProtKB-UniRule"/>
</dbReference>
<comment type="function">
    <text evidence="14 19">Bifunctional enzyme that catalyzes the epimerization of the S- and R-forms of NAD(P)HX and the dehydration of the S-form of NAD(P)HX at the expense of ADP, which is converted to AMP. This allows the repair of both epimers of NAD(P)HX, a damaged form of NAD(P)H that is a result of enzymatic or heat-dependent hydration.</text>
</comment>
<comment type="similarity">
    <text evidence="17">Belongs to the NnrD/CARKD family.</text>
</comment>
<name>A0A193GE98_9BORD</name>
<feature type="binding site" evidence="17">
    <location>
        <position position="430"/>
    </location>
    <ligand>
        <name>AMP</name>
        <dbReference type="ChEBI" id="CHEBI:456215"/>
    </ligand>
</feature>
<dbReference type="PROSITE" id="PS51385">
    <property type="entry name" value="YJEF_N"/>
    <property type="match status" value="1"/>
</dbReference>
<dbReference type="GO" id="GO:0046872">
    <property type="term" value="F:metal ion binding"/>
    <property type="evidence" value="ECO:0007669"/>
    <property type="project" value="UniProtKB-UniRule"/>
</dbReference>
<evidence type="ECO:0000256" key="15">
    <source>
        <dbReference type="ARBA" id="ARBA00048238"/>
    </source>
</evidence>
<dbReference type="GO" id="GO:0005524">
    <property type="term" value="F:ATP binding"/>
    <property type="evidence" value="ECO:0007669"/>
    <property type="project" value="UniProtKB-UniRule"/>
</dbReference>
<evidence type="ECO:0000256" key="1">
    <source>
        <dbReference type="ARBA" id="ARBA00000013"/>
    </source>
</evidence>
<dbReference type="KEGG" id="bfz:BAU07_14450"/>
<dbReference type="PROSITE" id="PS51383">
    <property type="entry name" value="YJEF_C_3"/>
    <property type="match status" value="1"/>
</dbReference>
<dbReference type="AlphaFoldDB" id="A0A193GE98"/>
<organism evidence="23 24">
    <name type="scientific">Bordetella flabilis</name>
    <dbReference type="NCBI Taxonomy" id="463014"/>
    <lineage>
        <taxon>Bacteria</taxon>
        <taxon>Pseudomonadati</taxon>
        <taxon>Pseudomonadota</taxon>
        <taxon>Betaproteobacteria</taxon>
        <taxon>Burkholderiales</taxon>
        <taxon>Alcaligenaceae</taxon>
        <taxon>Bordetella</taxon>
    </lineage>
</organism>
<comment type="catalytic activity">
    <reaction evidence="15 17 19">
        <text>(6S)-NADHX + ADP = AMP + phosphate + NADH + H(+)</text>
        <dbReference type="Rhea" id="RHEA:32223"/>
        <dbReference type="ChEBI" id="CHEBI:15378"/>
        <dbReference type="ChEBI" id="CHEBI:43474"/>
        <dbReference type="ChEBI" id="CHEBI:57945"/>
        <dbReference type="ChEBI" id="CHEBI:64074"/>
        <dbReference type="ChEBI" id="CHEBI:456215"/>
        <dbReference type="ChEBI" id="CHEBI:456216"/>
        <dbReference type="EC" id="4.2.1.136"/>
    </reaction>
</comment>
<keyword evidence="8 17" id="KW-0521">NADP</keyword>
<dbReference type="InterPro" id="IPR036652">
    <property type="entry name" value="YjeF_N_dom_sf"/>
</dbReference>
<dbReference type="GO" id="GO:0046496">
    <property type="term" value="P:nicotinamide nucleotide metabolic process"/>
    <property type="evidence" value="ECO:0007669"/>
    <property type="project" value="UniProtKB-UniRule"/>
</dbReference>
<dbReference type="InterPro" id="IPR000631">
    <property type="entry name" value="CARKD"/>
</dbReference>
<dbReference type="HAMAP" id="MF_01966">
    <property type="entry name" value="NADHX_epimerase"/>
    <property type="match status" value="1"/>
</dbReference>
<evidence type="ECO:0000256" key="11">
    <source>
        <dbReference type="ARBA" id="ARBA00023235"/>
    </source>
</evidence>
<evidence type="ECO:0000256" key="8">
    <source>
        <dbReference type="ARBA" id="ARBA00022857"/>
    </source>
</evidence>
<evidence type="ECO:0000256" key="18">
    <source>
        <dbReference type="HAMAP-Rule" id="MF_01966"/>
    </source>
</evidence>
<accession>A0A193GE98</accession>
<feature type="domain" description="YjeF C-terminal" evidence="21">
    <location>
        <begin position="221"/>
        <end position="485"/>
    </location>
</feature>
<comment type="subunit">
    <text evidence="17">Homotetramer.</text>
</comment>
<evidence type="ECO:0000256" key="4">
    <source>
        <dbReference type="ARBA" id="ARBA00009524"/>
    </source>
</evidence>
<evidence type="ECO:0000256" key="13">
    <source>
        <dbReference type="ARBA" id="ARBA00023268"/>
    </source>
</evidence>
<dbReference type="Pfam" id="PF03853">
    <property type="entry name" value="YjeF_N"/>
    <property type="match status" value="1"/>
</dbReference>
<evidence type="ECO:0000256" key="7">
    <source>
        <dbReference type="ARBA" id="ARBA00022840"/>
    </source>
</evidence>
<feature type="binding site" evidence="18">
    <location>
        <position position="121"/>
    </location>
    <ligand>
        <name>K(+)</name>
        <dbReference type="ChEBI" id="CHEBI:29103"/>
    </ligand>
</feature>
<comment type="catalytic activity">
    <reaction evidence="1 18 19">
        <text>(6R)-NADHX = (6S)-NADHX</text>
        <dbReference type="Rhea" id="RHEA:32215"/>
        <dbReference type="ChEBI" id="CHEBI:64074"/>
        <dbReference type="ChEBI" id="CHEBI:64075"/>
        <dbReference type="EC" id="5.1.99.6"/>
    </reaction>
</comment>
<keyword evidence="12 17" id="KW-0456">Lyase</keyword>
<feature type="binding site" evidence="17">
    <location>
        <begin position="401"/>
        <end position="405"/>
    </location>
    <ligand>
        <name>AMP</name>
        <dbReference type="ChEBI" id="CHEBI:456215"/>
    </ligand>
</feature>
<evidence type="ECO:0000256" key="5">
    <source>
        <dbReference type="ARBA" id="ARBA00022723"/>
    </source>
</evidence>
<dbReference type="PANTHER" id="PTHR12592">
    <property type="entry name" value="ATP-DEPENDENT (S)-NAD(P)H-HYDRATE DEHYDRATASE FAMILY MEMBER"/>
    <property type="match status" value="1"/>
</dbReference>
<dbReference type="HAMAP" id="MF_01965">
    <property type="entry name" value="NADHX_dehydratase"/>
    <property type="match status" value="1"/>
</dbReference>
<keyword evidence="11 18" id="KW-0413">Isomerase</keyword>
<dbReference type="PROSITE" id="PS50206">
    <property type="entry name" value="RHODANESE_3"/>
    <property type="match status" value="1"/>
</dbReference>
<dbReference type="InterPro" id="IPR030677">
    <property type="entry name" value="Nnr"/>
</dbReference>
<evidence type="ECO:0000256" key="14">
    <source>
        <dbReference type="ARBA" id="ARBA00025153"/>
    </source>
</evidence>
<evidence type="ECO:0000256" key="16">
    <source>
        <dbReference type="ARBA" id="ARBA00049209"/>
    </source>
</evidence>
<feature type="binding site" evidence="18">
    <location>
        <position position="154"/>
    </location>
    <ligand>
        <name>(6S)-NADPHX</name>
        <dbReference type="ChEBI" id="CHEBI:64076"/>
    </ligand>
</feature>
<keyword evidence="9 18" id="KW-0630">Potassium</keyword>
<dbReference type="InterPro" id="IPR001763">
    <property type="entry name" value="Rhodanese-like_dom"/>
</dbReference>
<protein>
    <recommendedName>
        <fullName evidence="19">Bifunctional NAD(P)H-hydrate repair enzyme</fullName>
    </recommendedName>
    <alternativeName>
        <fullName evidence="19">Nicotinamide nucleotide repair protein</fullName>
    </alternativeName>
    <domain>
        <recommendedName>
            <fullName evidence="19">ADP-dependent (S)-NAD(P)H-hydrate dehydratase</fullName>
            <ecNumber evidence="19">4.2.1.136</ecNumber>
        </recommendedName>
        <alternativeName>
            <fullName evidence="19">ADP-dependent NAD(P)HX dehydratase</fullName>
        </alternativeName>
    </domain>
    <domain>
        <recommendedName>
            <fullName evidence="19">NAD(P)H-hydrate epimerase</fullName>
            <ecNumber evidence="19">5.1.99.6</ecNumber>
        </recommendedName>
    </domain>
</protein>
<sequence length="487" mass="49226">MDRRAHALLTPREMAQADQAAMAGGRPGVALMEDAGLAVARAVQARWPRQPVAVLCGPGNNGGDGFVAARHLAAAGWPVTLALLGGRDALKGDAAHHAALWPGPVVPLAPDALDGATLVIDAIFGAGLARPVDGVAAATLQAVIDRALPVCAVDTPSGVDGATGEVRGIAAPADITVTFFRKKPGHLLLPGRALCGELEVADIGIPDAVLDAIAPHTWENAPANWIARFPWPRLQGHKYARGHALVLGGAVMTGATRLTALAAARIGAGLVTVAAPSASWPVYAAALTSVMVLPLGGETRFETLLADTRKNAIAIGPGAGVSAATRGHALAALATRRAVVLDADAITAFSDTAHTLFDAIRGPCVLTPHEGEFGRLFQRVGPKLARARTAAARCGAVIVLKGADTVIAAPDGRAAINSNAPPDLATGGSGDVLTGMITGLLAQGMAPFDAACAATWIHGAAAAAHGPGLIAEDLPARIPDVLRTLKG</sequence>
<comment type="function">
    <text evidence="17">Catalyzes the dehydration of the S-form of NAD(P)HX at the expense of ADP, which is converted to AMP. Together with NAD(P)HX epimerase, which catalyzes the epimerization of the S- and R-forms, the enzyme allows the repair of both epimers of NAD(P)HX, a damaged form of NAD(P)H that is a result of enzymatic or heat-dependent hydration.</text>
</comment>
<evidence type="ECO:0000256" key="19">
    <source>
        <dbReference type="PIRNR" id="PIRNR017184"/>
    </source>
</evidence>
<keyword evidence="10 17" id="KW-0520">NAD</keyword>
<evidence type="ECO:0000256" key="2">
    <source>
        <dbReference type="ARBA" id="ARBA00000909"/>
    </source>
</evidence>
<dbReference type="GO" id="GO:0052856">
    <property type="term" value="F:NAD(P)HX epimerase activity"/>
    <property type="evidence" value="ECO:0007669"/>
    <property type="project" value="UniProtKB-UniRule"/>
</dbReference>
<dbReference type="EC" id="5.1.99.6" evidence="19"/>
<evidence type="ECO:0000256" key="12">
    <source>
        <dbReference type="ARBA" id="ARBA00023239"/>
    </source>
</evidence>
<dbReference type="CDD" id="cd01171">
    <property type="entry name" value="YXKO-related"/>
    <property type="match status" value="1"/>
</dbReference>
<dbReference type="EC" id="4.2.1.136" evidence="19"/>
<keyword evidence="24" id="KW-1185">Reference proteome</keyword>
<evidence type="ECO:0000256" key="17">
    <source>
        <dbReference type="HAMAP-Rule" id="MF_01965"/>
    </source>
</evidence>
<evidence type="ECO:0000256" key="6">
    <source>
        <dbReference type="ARBA" id="ARBA00022741"/>
    </source>
</evidence>
<dbReference type="OrthoDB" id="9806925at2"/>
<keyword evidence="7 17" id="KW-0067">ATP-binding</keyword>
<comment type="catalytic activity">
    <reaction evidence="2 18 19">
        <text>(6R)-NADPHX = (6S)-NADPHX</text>
        <dbReference type="Rhea" id="RHEA:32227"/>
        <dbReference type="ChEBI" id="CHEBI:64076"/>
        <dbReference type="ChEBI" id="CHEBI:64077"/>
        <dbReference type="EC" id="5.1.99.6"/>
    </reaction>
</comment>
<comment type="function">
    <text evidence="18">Catalyzes the epimerization of the S- and R-forms of NAD(P)HX, a damaged form of NAD(P)H that is a result of enzymatic or heat-dependent hydration. This is a prerequisite for the S-specific NAD(P)H-hydrate dehydratase to allow the repair of both epimers of NAD(P)HX.</text>
</comment>
<keyword evidence="13" id="KW-0511">Multifunctional enzyme</keyword>
<evidence type="ECO:0000256" key="3">
    <source>
        <dbReference type="ARBA" id="ARBA00006001"/>
    </source>
</evidence>
<evidence type="ECO:0000259" key="20">
    <source>
        <dbReference type="PROSITE" id="PS50206"/>
    </source>
</evidence>
<dbReference type="SUPFAM" id="SSF53613">
    <property type="entry name" value="Ribokinase-like"/>
    <property type="match status" value="1"/>
</dbReference>
<evidence type="ECO:0000313" key="23">
    <source>
        <dbReference type="EMBL" id="ANN78135.1"/>
    </source>
</evidence>
<gene>
    <name evidence="18" type="primary">nnrE</name>
    <name evidence="17" type="synonym">nnrD</name>
    <name evidence="23" type="ORF">BAU07_14450</name>
</gene>
<feature type="binding site" evidence="17">
    <location>
        <position position="255"/>
    </location>
    <ligand>
        <name>(6S)-NADPHX</name>
        <dbReference type="ChEBI" id="CHEBI:64076"/>
    </ligand>
</feature>
<evidence type="ECO:0000256" key="9">
    <source>
        <dbReference type="ARBA" id="ARBA00022958"/>
    </source>
</evidence>
<comment type="similarity">
    <text evidence="4 19">In the C-terminal section; belongs to the NnrD/CARKD family.</text>
</comment>